<evidence type="ECO:0000313" key="1">
    <source>
        <dbReference type="EMBL" id="KAF9606224.1"/>
    </source>
</evidence>
<evidence type="ECO:0000313" key="2">
    <source>
        <dbReference type="Proteomes" id="UP000631114"/>
    </source>
</evidence>
<name>A0A835HVY5_9MAGN</name>
<proteinExistence type="predicted"/>
<dbReference type="AlphaFoldDB" id="A0A835HVY5"/>
<protein>
    <submittedName>
        <fullName evidence="1">Uncharacterized protein</fullName>
    </submittedName>
</protein>
<comment type="caution">
    <text evidence="1">The sequence shown here is derived from an EMBL/GenBank/DDBJ whole genome shotgun (WGS) entry which is preliminary data.</text>
</comment>
<reference evidence="1 2" key="1">
    <citation type="submission" date="2020-10" db="EMBL/GenBank/DDBJ databases">
        <title>The Coptis chinensis genome and diversification of protoberbering-type alkaloids.</title>
        <authorList>
            <person name="Wang B."/>
            <person name="Shu S."/>
            <person name="Song C."/>
            <person name="Liu Y."/>
        </authorList>
    </citation>
    <scope>NUCLEOTIDE SEQUENCE [LARGE SCALE GENOMIC DNA]</scope>
    <source>
        <strain evidence="1">HL-2020</strain>
        <tissue evidence="1">Leaf</tissue>
    </source>
</reference>
<organism evidence="1 2">
    <name type="scientific">Coptis chinensis</name>
    <dbReference type="NCBI Taxonomy" id="261450"/>
    <lineage>
        <taxon>Eukaryota</taxon>
        <taxon>Viridiplantae</taxon>
        <taxon>Streptophyta</taxon>
        <taxon>Embryophyta</taxon>
        <taxon>Tracheophyta</taxon>
        <taxon>Spermatophyta</taxon>
        <taxon>Magnoliopsida</taxon>
        <taxon>Ranunculales</taxon>
        <taxon>Ranunculaceae</taxon>
        <taxon>Coptidoideae</taxon>
        <taxon>Coptis</taxon>
    </lineage>
</organism>
<keyword evidence="2" id="KW-1185">Reference proteome</keyword>
<dbReference type="Proteomes" id="UP000631114">
    <property type="component" value="Unassembled WGS sequence"/>
</dbReference>
<sequence length="124" mass="14084">MWLEVNEQGIGRRRACACGDLLKGQTTHAYQLIRFWKVKIMLLFLYHFADEMGNFERCSWITSCLAKTLSRLKGIEGQSRSLAVDFKSNVVAKGIVYEELGPETELYNVPLGQYNTHVAVGKIL</sequence>
<dbReference type="EMBL" id="JADFTS010000005">
    <property type="protein sequence ID" value="KAF9606224.1"/>
    <property type="molecule type" value="Genomic_DNA"/>
</dbReference>
<gene>
    <name evidence="1" type="ORF">IFM89_023807</name>
</gene>
<accession>A0A835HVY5</accession>
<dbReference type="OrthoDB" id="1683330at2759"/>